<name>A0A558HKM1_9GAMM</name>
<dbReference type="AlphaFoldDB" id="A0A558HKM1"/>
<reference evidence="1 2" key="1">
    <citation type="submission" date="2019-07" db="EMBL/GenBank/DDBJ databases">
        <title>Diversity of Bacteria from Kongsfjorden, Arctic.</title>
        <authorList>
            <person name="Yu Y."/>
        </authorList>
    </citation>
    <scope>NUCLEOTIDE SEQUENCE [LARGE SCALE GENOMIC DNA]</scope>
    <source>
        <strain evidence="1 2">SM1923</strain>
    </source>
</reference>
<sequence>MNKHKKDFRSIGKRQHYHMNCVIKNFANRKNEVLVNFKNNEEPCREHTNSELFVARELWSNELEERIGSQGIERRAQGQFKRILNGETICSHKALSDYDLFWKLRHHEFLNPNRDRYQLFDFPGKAGSGAGWNDAAAYAERENMVLVSPDGTISGKDWTTQRIKDYQSHNSPQYKVGLWEVLYSPNGGFISADCYDKPIIPLSPNYLLLCAKKREHSKKSILADKDDIENFNKIAREECRSFWFSYE</sequence>
<organism evidence="1 2">
    <name type="scientific">Cobetia crustatorum</name>
    <dbReference type="NCBI Taxonomy" id="553385"/>
    <lineage>
        <taxon>Bacteria</taxon>
        <taxon>Pseudomonadati</taxon>
        <taxon>Pseudomonadota</taxon>
        <taxon>Gammaproteobacteria</taxon>
        <taxon>Oceanospirillales</taxon>
        <taxon>Halomonadaceae</taxon>
        <taxon>Cobetia</taxon>
    </lineage>
</organism>
<gene>
    <name evidence="1" type="ORF">FQP86_10905</name>
</gene>
<evidence type="ECO:0000313" key="2">
    <source>
        <dbReference type="Proteomes" id="UP000319941"/>
    </source>
</evidence>
<dbReference type="OrthoDB" id="8441435at2"/>
<comment type="caution">
    <text evidence="1">The sequence shown here is derived from an EMBL/GenBank/DDBJ whole genome shotgun (WGS) entry which is preliminary data.</text>
</comment>
<proteinExistence type="predicted"/>
<dbReference type="EMBL" id="VNFH01000007">
    <property type="protein sequence ID" value="TVU69611.1"/>
    <property type="molecule type" value="Genomic_DNA"/>
</dbReference>
<keyword evidence="2" id="KW-1185">Reference proteome</keyword>
<dbReference type="Proteomes" id="UP000319941">
    <property type="component" value="Unassembled WGS sequence"/>
</dbReference>
<protein>
    <submittedName>
        <fullName evidence="1">Uncharacterized protein</fullName>
    </submittedName>
</protein>
<accession>A0A558HKM1</accession>
<evidence type="ECO:0000313" key="1">
    <source>
        <dbReference type="EMBL" id="TVU69611.1"/>
    </source>
</evidence>
<dbReference type="RefSeq" id="WP_144727649.1">
    <property type="nucleotide sequence ID" value="NZ_CAWOWR010000127.1"/>
</dbReference>